<comment type="similarity">
    <text evidence="1">Belongs to the ros/MucR family.</text>
</comment>
<keyword evidence="3" id="KW-1185">Reference proteome</keyword>
<protein>
    <submittedName>
        <fullName evidence="2">Transcriptional regulator</fullName>
    </submittedName>
</protein>
<dbReference type="GO" id="GO:0003677">
    <property type="term" value="F:DNA binding"/>
    <property type="evidence" value="ECO:0007669"/>
    <property type="project" value="InterPro"/>
</dbReference>
<dbReference type="Proteomes" id="UP000011744">
    <property type="component" value="Unassembled WGS sequence"/>
</dbReference>
<evidence type="ECO:0000313" key="3">
    <source>
        <dbReference type="Proteomes" id="UP000011744"/>
    </source>
</evidence>
<dbReference type="AlphaFoldDB" id="M2Y418"/>
<dbReference type="Gene3D" id="1.10.10.1550">
    <property type="entry name" value="ROS/MUCR transcriptional regulator protein"/>
    <property type="match status" value="1"/>
</dbReference>
<name>M2Y418_9PROT</name>
<dbReference type="GO" id="GO:0006355">
    <property type="term" value="P:regulation of DNA-templated transcription"/>
    <property type="evidence" value="ECO:0007669"/>
    <property type="project" value="InterPro"/>
</dbReference>
<dbReference type="InterPro" id="IPR008807">
    <property type="entry name" value="ROS_MUCR"/>
</dbReference>
<dbReference type="InterPro" id="IPR041920">
    <property type="entry name" value="ROS/MUCR_sf"/>
</dbReference>
<evidence type="ECO:0000313" key="2">
    <source>
        <dbReference type="EMBL" id="EME67831.1"/>
    </source>
</evidence>
<dbReference type="GO" id="GO:0008270">
    <property type="term" value="F:zinc ion binding"/>
    <property type="evidence" value="ECO:0007669"/>
    <property type="project" value="InterPro"/>
</dbReference>
<comment type="caution">
    <text evidence="2">The sequence shown here is derived from an EMBL/GenBank/DDBJ whole genome shotgun (WGS) entry which is preliminary data.</text>
</comment>
<dbReference type="eggNOG" id="COG4957">
    <property type="taxonomic scope" value="Bacteria"/>
</dbReference>
<gene>
    <name evidence="2" type="ORF">H261_21496</name>
</gene>
<sequence>MADDIKALTTKIVAAYLSSSTLAATEIPTLIKSVYSTLAATDNPASAPAERQQPAVSVKRSVTPDYIVCLECGDRQKVLKRHLTTGHGLTADEYRAKWALPRDYPLVAPEYAARDLPWNFHPAESRVSAKMMCPRILDRRRLEFPAFCHGGRLDEPS</sequence>
<organism evidence="2 3">
    <name type="scientific">Paramagnetospirillum caucaseum</name>
    <dbReference type="NCBI Taxonomy" id="1244869"/>
    <lineage>
        <taxon>Bacteria</taxon>
        <taxon>Pseudomonadati</taxon>
        <taxon>Pseudomonadota</taxon>
        <taxon>Alphaproteobacteria</taxon>
        <taxon>Rhodospirillales</taxon>
        <taxon>Magnetospirillaceae</taxon>
        <taxon>Paramagnetospirillum</taxon>
    </lineage>
</organism>
<evidence type="ECO:0000256" key="1">
    <source>
        <dbReference type="ARBA" id="ARBA00007031"/>
    </source>
</evidence>
<dbReference type="RefSeq" id="WP_008621827.1">
    <property type="nucleotide sequence ID" value="NZ_AONQ01000101.1"/>
</dbReference>
<dbReference type="EMBL" id="AONQ01000101">
    <property type="protein sequence ID" value="EME67831.1"/>
    <property type="molecule type" value="Genomic_DNA"/>
</dbReference>
<reference evidence="2 3" key="1">
    <citation type="journal article" date="2014" name="Genome Announc.">
        <title>Draft Genome Sequence of Magnetospirillum sp. Strain SO-1, a Freshwater Magnetotactic Bacterium Isolated from the Ol'khovka River, Russia.</title>
        <authorList>
            <person name="Grouzdev D.S."/>
            <person name="Dziuba M.V."/>
            <person name="Sukhacheva M.S."/>
            <person name="Mardanov A.V."/>
            <person name="Beletskiy A.V."/>
            <person name="Kuznetsov B.B."/>
            <person name="Skryabin K.G."/>
        </authorList>
    </citation>
    <scope>NUCLEOTIDE SEQUENCE [LARGE SCALE GENOMIC DNA]</scope>
    <source>
        <strain evidence="2 3">SO-1</strain>
    </source>
</reference>
<dbReference type="Pfam" id="PF05443">
    <property type="entry name" value="ROS_MUCR"/>
    <property type="match status" value="1"/>
</dbReference>
<dbReference type="STRING" id="1244869.H261_21496"/>
<accession>M2Y418</accession>
<proteinExistence type="inferred from homology"/>